<sequence>MNVRSLPHKLLLPWLVAGTAWLCAAHAFAADPFPSKPVKILVGFSPGGSNDVVARLIAPKLAEGLGAQVLVDNRPGAGGNIAVSAMLTAPADGHTLLMCTTGTLSIQPHVLKSMPFDPEKDIVPVTQVTNAPYMLMVNSTLPVTSVKELVAYAKQKPGELNFASSGTATGGHLAGEMLKTRAGIDIVHVAYKGTGQAITDLLAGQVSMIFDQPVSSMQYARSGKLRALAVASSRRLAAFPDIPTVTEAGIPDFEPVTWAGICAARNTPPAVVERIQREVARVLATPEIAKRLAADGLEPVGSTPEQFRAFLAADKRKWGRVVKDADVKAE</sequence>
<dbReference type="EMBL" id="RQXU01000011">
    <property type="protein sequence ID" value="RRH86828.1"/>
    <property type="molecule type" value="Genomic_DNA"/>
</dbReference>
<dbReference type="Gene3D" id="3.40.190.150">
    <property type="entry name" value="Bordetella uptake gene, domain 1"/>
    <property type="match status" value="1"/>
</dbReference>
<dbReference type="PANTHER" id="PTHR42928:SF5">
    <property type="entry name" value="BLR1237 PROTEIN"/>
    <property type="match status" value="1"/>
</dbReference>
<dbReference type="PANTHER" id="PTHR42928">
    <property type="entry name" value="TRICARBOXYLATE-BINDING PROTEIN"/>
    <property type="match status" value="1"/>
</dbReference>
<dbReference type="Gene3D" id="3.40.190.10">
    <property type="entry name" value="Periplasmic binding protein-like II"/>
    <property type="match status" value="1"/>
</dbReference>
<dbReference type="AlphaFoldDB" id="A0A3P3EN67"/>
<comment type="similarity">
    <text evidence="1">Belongs to the UPF0065 (bug) family.</text>
</comment>
<feature type="signal peptide" evidence="2">
    <location>
        <begin position="1"/>
        <end position="29"/>
    </location>
</feature>
<dbReference type="Pfam" id="PF03401">
    <property type="entry name" value="TctC"/>
    <property type="match status" value="1"/>
</dbReference>
<dbReference type="CDD" id="cd07012">
    <property type="entry name" value="PBP2_Bug_TTT"/>
    <property type="match status" value="1"/>
</dbReference>
<evidence type="ECO:0000256" key="2">
    <source>
        <dbReference type="SAM" id="SignalP"/>
    </source>
</evidence>
<dbReference type="SUPFAM" id="SSF53850">
    <property type="entry name" value="Periplasmic binding protein-like II"/>
    <property type="match status" value="1"/>
</dbReference>
<organism evidence="3 4">
    <name type="scientific">Variovorax beijingensis</name>
    <dbReference type="NCBI Taxonomy" id="2496117"/>
    <lineage>
        <taxon>Bacteria</taxon>
        <taxon>Pseudomonadati</taxon>
        <taxon>Pseudomonadota</taxon>
        <taxon>Betaproteobacteria</taxon>
        <taxon>Burkholderiales</taxon>
        <taxon>Comamonadaceae</taxon>
        <taxon>Variovorax</taxon>
    </lineage>
</organism>
<evidence type="ECO:0000313" key="4">
    <source>
        <dbReference type="Proteomes" id="UP000271590"/>
    </source>
</evidence>
<reference evidence="3 4" key="1">
    <citation type="submission" date="2018-11" db="EMBL/GenBank/DDBJ databases">
        <title>The genome of Variovorax sp T529.</title>
        <authorList>
            <person name="Gao J."/>
        </authorList>
    </citation>
    <scope>NUCLEOTIDE SEQUENCE [LARGE SCALE GENOMIC DNA]</scope>
    <source>
        <strain evidence="3 4">T529</strain>
    </source>
</reference>
<dbReference type="PIRSF" id="PIRSF017082">
    <property type="entry name" value="YflP"/>
    <property type="match status" value="1"/>
</dbReference>
<evidence type="ECO:0000313" key="3">
    <source>
        <dbReference type="EMBL" id="RRH86828.1"/>
    </source>
</evidence>
<dbReference type="InterPro" id="IPR042100">
    <property type="entry name" value="Bug_dom1"/>
</dbReference>
<keyword evidence="2" id="KW-0732">Signal</keyword>
<comment type="caution">
    <text evidence="3">The sequence shown here is derived from an EMBL/GenBank/DDBJ whole genome shotgun (WGS) entry which is preliminary data.</text>
</comment>
<feature type="chain" id="PRO_5018100325" evidence="2">
    <location>
        <begin position="30"/>
        <end position="330"/>
    </location>
</feature>
<evidence type="ECO:0000256" key="1">
    <source>
        <dbReference type="ARBA" id="ARBA00006987"/>
    </source>
</evidence>
<accession>A0A3P3EN67</accession>
<dbReference type="RefSeq" id="WP_124960045.1">
    <property type="nucleotide sequence ID" value="NZ_RQXU01000011.1"/>
</dbReference>
<gene>
    <name evidence="3" type="ORF">EH244_19705</name>
</gene>
<dbReference type="Proteomes" id="UP000271590">
    <property type="component" value="Unassembled WGS sequence"/>
</dbReference>
<dbReference type="InterPro" id="IPR005064">
    <property type="entry name" value="BUG"/>
</dbReference>
<protein>
    <submittedName>
        <fullName evidence="3">Tripartite tricarboxylate transporter substrate binding protein</fullName>
    </submittedName>
</protein>
<name>A0A3P3EN67_9BURK</name>
<proteinExistence type="inferred from homology"/>